<keyword evidence="3" id="KW-1185">Reference proteome</keyword>
<feature type="region of interest" description="Disordered" evidence="1">
    <location>
        <begin position="346"/>
        <end position="378"/>
    </location>
</feature>
<dbReference type="EMBL" id="BSXW01000713">
    <property type="protein sequence ID" value="GMF28433.1"/>
    <property type="molecule type" value="Genomic_DNA"/>
</dbReference>
<protein>
    <submittedName>
        <fullName evidence="2">Unnamed protein product</fullName>
    </submittedName>
</protein>
<reference evidence="2" key="1">
    <citation type="submission" date="2023-04" db="EMBL/GenBank/DDBJ databases">
        <title>Phytophthora lilii NBRC 32176.</title>
        <authorList>
            <person name="Ichikawa N."/>
            <person name="Sato H."/>
            <person name="Tonouchi N."/>
        </authorList>
    </citation>
    <scope>NUCLEOTIDE SEQUENCE</scope>
    <source>
        <strain evidence="2">NBRC 32176</strain>
    </source>
</reference>
<proteinExistence type="predicted"/>
<comment type="caution">
    <text evidence="2">The sequence shown here is derived from an EMBL/GenBank/DDBJ whole genome shotgun (WGS) entry which is preliminary data.</text>
</comment>
<feature type="region of interest" description="Disordered" evidence="1">
    <location>
        <begin position="39"/>
        <end position="63"/>
    </location>
</feature>
<feature type="compositionally biased region" description="Polar residues" evidence="1">
    <location>
        <begin position="47"/>
        <end position="61"/>
    </location>
</feature>
<feature type="region of interest" description="Disordered" evidence="1">
    <location>
        <begin position="392"/>
        <end position="415"/>
    </location>
</feature>
<feature type="region of interest" description="Disordered" evidence="1">
    <location>
        <begin position="69"/>
        <end position="88"/>
    </location>
</feature>
<name>A0A9W6U949_9STRA</name>
<evidence type="ECO:0000313" key="2">
    <source>
        <dbReference type="EMBL" id="GMF28433.1"/>
    </source>
</evidence>
<organism evidence="2 3">
    <name type="scientific">Phytophthora lilii</name>
    <dbReference type="NCBI Taxonomy" id="2077276"/>
    <lineage>
        <taxon>Eukaryota</taxon>
        <taxon>Sar</taxon>
        <taxon>Stramenopiles</taxon>
        <taxon>Oomycota</taxon>
        <taxon>Peronosporomycetes</taxon>
        <taxon>Peronosporales</taxon>
        <taxon>Peronosporaceae</taxon>
        <taxon>Phytophthora</taxon>
    </lineage>
</organism>
<dbReference type="OrthoDB" id="128950at2759"/>
<evidence type="ECO:0000256" key="1">
    <source>
        <dbReference type="SAM" id="MobiDB-lite"/>
    </source>
</evidence>
<sequence>MVQDATYCTRAAHSATCSTGFLGTARLSAMAADAATGTSTGSARASQKSQAQGVHSSSSARATARPVAIMKSSPNPPHSSARLNHSGASSTASTSFVLIIADVLRSRYPVLVFQADVEAAGQGSLGSRKRRRPPSKDEDAIVTGITESTPRRAGSRLYFFFLSETEEHEIYWRFVNAVEVPSHAGAGGDGSVALSAGDGGLLHIFLVDGPYVLVFNRCSQSATLLKLERARGDGGPGFYVWREKVEVRCDLKDTNSASIEIVSCTSLASYVLPAQPAEVYAAFNHVGHAYVGNFSCGDASEVLLLNYVPGVAGSTTGNDENTFDDGQLVKRSVLITQKAAAPETKLSCHRLRLRDENKSKHTSRSRKRSRADEKASDKDGFLGSFHYIERTQKASTRDRSASRPHESTNGSENTIGVSLGQLDKMAKSLRTRLDNGLQELERLHKVMRDKCSLAHQLNQIIIRQWQQQQVSSSRAENPYLGRLMSIEEIDKPHTERLNVGQMETIISASAAITSSKNDTDVQETVTPSSDIKVEQLVRLEYFCVLEYIPSTSHARAEVVLNNLSGTTLEESFVVLTPPCGQADWTCLSSVVPEISSAVADLGNNQPGRARFYLELHFTPSFKFLRVEKLLVATLWLQVGALCHGSLSISDFKARHASTFALAVGSVKISAEDLLRVCKESPATRVLDENCFTRQDQNQLLFISSGTNLPSWLSSVGHENFHFAASIVRPTFALVSINARSRALMQYEVSRMVASLPPDVYVMQNPFERQQIRTLQCVLRAMHQEGVAGPQQNASEIKLRENGGLAKQKNQTLKTEQRHRVLQQNTDLQVNRMMQALQRRANFHTMWFDAAPIAISEM</sequence>
<dbReference type="Proteomes" id="UP001165083">
    <property type="component" value="Unassembled WGS sequence"/>
</dbReference>
<feature type="compositionally biased region" description="Basic residues" evidence="1">
    <location>
        <begin position="360"/>
        <end position="369"/>
    </location>
</feature>
<dbReference type="AlphaFoldDB" id="A0A9W6U949"/>
<evidence type="ECO:0000313" key="3">
    <source>
        <dbReference type="Proteomes" id="UP001165083"/>
    </source>
</evidence>
<gene>
    <name evidence="2" type="ORF">Plil01_001197000</name>
</gene>
<accession>A0A9W6U949</accession>
<feature type="compositionally biased region" description="Basic and acidic residues" evidence="1">
    <location>
        <begin position="392"/>
        <end position="406"/>
    </location>
</feature>